<dbReference type="Proteomes" id="UP000267096">
    <property type="component" value="Unassembled WGS sequence"/>
</dbReference>
<evidence type="ECO:0000313" key="2">
    <source>
        <dbReference type="Proteomes" id="UP000267096"/>
    </source>
</evidence>
<evidence type="ECO:0000313" key="1">
    <source>
        <dbReference type="EMBL" id="VDK34146.1"/>
    </source>
</evidence>
<dbReference type="SUPFAM" id="SSF54928">
    <property type="entry name" value="RNA-binding domain, RBD"/>
    <property type="match status" value="1"/>
</dbReference>
<gene>
    <name evidence="1" type="ORF">ASIM_LOCUS8764</name>
</gene>
<organism evidence="3">
    <name type="scientific">Anisakis simplex</name>
    <name type="common">Herring worm</name>
    <dbReference type="NCBI Taxonomy" id="6269"/>
    <lineage>
        <taxon>Eukaryota</taxon>
        <taxon>Metazoa</taxon>
        <taxon>Ecdysozoa</taxon>
        <taxon>Nematoda</taxon>
        <taxon>Chromadorea</taxon>
        <taxon>Rhabditida</taxon>
        <taxon>Spirurina</taxon>
        <taxon>Ascaridomorpha</taxon>
        <taxon>Ascaridoidea</taxon>
        <taxon>Anisakidae</taxon>
        <taxon>Anisakis</taxon>
        <taxon>Anisakis simplex complex</taxon>
    </lineage>
</organism>
<dbReference type="EMBL" id="UYRR01024721">
    <property type="protein sequence ID" value="VDK34146.1"/>
    <property type="molecule type" value="Genomic_DNA"/>
</dbReference>
<dbReference type="WBParaSite" id="ASIM_0000902101-mRNA-1">
    <property type="protein sequence ID" value="ASIM_0000902101-mRNA-1"/>
    <property type="gene ID" value="ASIM_0000902101"/>
</dbReference>
<evidence type="ECO:0000313" key="3">
    <source>
        <dbReference type="WBParaSite" id="ASIM_0000902101-mRNA-1"/>
    </source>
</evidence>
<keyword evidence="2" id="KW-1185">Reference proteome</keyword>
<dbReference type="AlphaFoldDB" id="A0A0M3JMY2"/>
<dbReference type="InterPro" id="IPR035979">
    <property type="entry name" value="RBD_domain_sf"/>
</dbReference>
<protein>
    <submittedName>
        <fullName evidence="3">RRM domain-containing protein</fullName>
    </submittedName>
</protein>
<reference evidence="3" key="1">
    <citation type="submission" date="2017-02" db="UniProtKB">
        <authorList>
            <consortium name="WormBaseParasite"/>
        </authorList>
    </citation>
    <scope>IDENTIFICATION</scope>
</reference>
<name>A0A0M3JMY2_ANISI</name>
<dbReference type="CDD" id="cd00590">
    <property type="entry name" value="RRM_SF"/>
    <property type="match status" value="1"/>
</dbReference>
<proteinExistence type="predicted"/>
<sequence length="131" mass="13449">MKGLKRPLQSSAMDLSVVYGRGGSSSQEFSHGLPPPSAAAHYHEQCGAMGQDGGDFTAAAAAASAAGGVDSGNYWRVADKGRAAGVTAAGTAAVRAQPTAPVDLVVLNIDFTTKKEALVKYFEKFGKVEFA</sequence>
<dbReference type="GO" id="GO:0003676">
    <property type="term" value="F:nucleic acid binding"/>
    <property type="evidence" value="ECO:0007669"/>
    <property type="project" value="InterPro"/>
</dbReference>
<accession>A0A0M3JMY2</accession>
<reference evidence="1 2" key="2">
    <citation type="submission" date="2018-11" db="EMBL/GenBank/DDBJ databases">
        <authorList>
            <consortium name="Pathogen Informatics"/>
        </authorList>
    </citation>
    <scope>NUCLEOTIDE SEQUENCE [LARGE SCALE GENOMIC DNA]</scope>
</reference>